<dbReference type="STRING" id="1547922.ISF6_3135"/>
<keyword evidence="3" id="KW-1185">Reference proteome</keyword>
<evidence type="ECO:0000256" key="1">
    <source>
        <dbReference type="SAM" id="MobiDB-lite"/>
    </source>
</evidence>
<reference evidence="3" key="1">
    <citation type="submission" date="2015-07" db="EMBL/GenBank/DDBJ databases">
        <title>Discovery of a poly(ethylene terephthalate assimilation.</title>
        <authorList>
            <person name="Yoshida S."/>
            <person name="Hiraga K."/>
            <person name="Takehana T."/>
            <person name="Taniguchi I."/>
            <person name="Yamaji H."/>
            <person name="Maeda Y."/>
            <person name="Toyohara K."/>
            <person name="Miyamoto K."/>
            <person name="Kimura Y."/>
            <person name="Oda K."/>
        </authorList>
    </citation>
    <scope>NUCLEOTIDE SEQUENCE [LARGE SCALE GENOMIC DNA]</scope>
    <source>
        <strain evidence="3">NBRC 110686 / TISTR 2288 / 201-F6</strain>
    </source>
</reference>
<sequence length="62" mass="6953">MRRDRRARDGRRLRWGRCRGADAAQRSGPGDRAAAARARTPGTAEWGRVEARDGIKSTTVRF</sequence>
<evidence type="ECO:0000313" key="2">
    <source>
        <dbReference type="EMBL" id="GAP37280.1"/>
    </source>
</evidence>
<proteinExistence type="predicted"/>
<accession>A0A0K8P518</accession>
<comment type="caution">
    <text evidence="2">The sequence shown here is derived from an EMBL/GenBank/DDBJ whole genome shotgun (WGS) entry which is preliminary data.</text>
</comment>
<evidence type="ECO:0000313" key="3">
    <source>
        <dbReference type="Proteomes" id="UP000037660"/>
    </source>
</evidence>
<organism evidence="2 3">
    <name type="scientific">Piscinibacter sakaiensis</name>
    <name type="common">Ideonella sakaiensis</name>
    <dbReference type="NCBI Taxonomy" id="1547922"/>
    <lineage>
        <taxon>Bacteria</taxon>
        <taxon>Pseudomonadati</taxon>
        <taxon>Pseudomonadota</taxon>
        <taxon>Betaproteobacteria</taxon>
        <taxon>Burkholderiales</taxon>
        <taxon>Sphaerotilaceae</taxon>
        <taxon>Piscinibacter</taxon>
    </lineage>
</organism>
<name>A0A0K8P518_PISS1</name>
<dbReference type="EMBL" id="BBYR01000045">
    <property type="protein sequence ID" value="GAP37280.1"/>
    <property type="molecule type" value="Genomic_DNA"/>
</dbReference>
<gene>
    <name evidence="2" type="ORF">ISF6_3135</name>
</gene>
<feature type="region of interest" description="Disordered" evidence="1">
    <location>
        <begin position="18"/>
        <end position="62"/>
    </location>
</feature>
<reference evidence="2 3" key="2">
    <citation type="journal article" date="2016" name="Science">
        <title>A bacterium that degrades and assimilates poly(ethylene terephthalate).</title>
        <authorList>
            <person name="Yoshida S."/>
            <person name="Hiraga K."/>
            <person name="Takehana T."/>
            <person name="Taniguchi I."/>
            <person name="Yamaji H."/>
            <person name="Maeda Y."/>
            <person name="Toyohara K."/>
            <person name="Miyamoto K."/>
            <person name="Kimura Y."/>
            <person name="Oda K."/>
        </authorList>
    </citation>
    <scope>NUCLEOTIDE SEQUENCE [LARGE SCALE GENOMIC DNA]</scope>
    <source>
        <strain evidence="3">NBRC 110686 / TISTR 2288 / 201-F6</strain>
    </source>
</reference>
<dbReference type="AlphaFoldDB" id="A0A0K8P518"/>
<dbReference type="Proteomes" id="UP000037660">
    <property type="component" value="Unassembled WGS sequence"/>
</dbReference>
<protein>
    <submittedName>
        <fullName evidence="2">Uncharacterized protein</fullName>
    </submittedName>
</protein>